<gene>
    <name evidence="2" type="ORF">GCM10011581_38900</name>
</gene>
<feature type="domain" description="Colicin D immunity protein" evidence="1">
    <location>
        <begin position="5"/>
        <end position="87"/>
    </location>
</feature>
<sequence length="92" mass="10454">MHASLQPYIELIRSFIERRITADEFETRYLAMFKAETAHFDEDTFDTLDGLFADVDAYVADPALHDSPEDLDDEQLRARAACALDKLTLVDG</sequence>
<evidence type="ECO:0000259" key="1">
    <source>
        <dbReference type="Pfam" id="PF09204"/>
    </source>
</evidence>
<dbReference type="SUPFAM" id="SSF101125">
    <property type="entry name" value="Colicin D immunity protein"/>
    <property type="match status" value="1"/>
</dbReference>
<dbReference type="Gene3D" id="1.20.120.650">
    <property type="entry name" value="Colicin D"/>
    <property type="match status" value="1"/>
</dbReference>
<evidence type="ECO:0000313" key="2">
    <source>
        <dbReference type="EMBL" id="GGI97947.1"/>
    </source>
</evidence>
<dbReference type="InterPro" id="IPR015287">
    <property type="entry name" value="Colicin_D_immunity_dom"/>
</dbReference>
<comment type="caution">
    <text evidence="2">The sequence shown here is derived from an EMBL/GenBank/DDBJ whole genome shotgun (WGS) entry which is preliminary data.</text>
</comment>
<dbReference type="GO" id="GO:0030153">
    <property type="term" value="P:bacteriocin immunity"/>
    <property type="evidence" value="ECO:0007669"/>
    <property type="project" value="InterPro"/>
</dbReference>
<organism evidence="2 3">
    <name type="scientific">Saccharopolyspora thermophila</name>
    <dbReference type="NCBI Taxonomy" id="89367"/>
    <lineage>
        <taxon>Bacteria</taxon>
        <taxon>Bacillati</taxon>
        <taxon>Actinomycetota</taxon>
        <taxon>Actinomycetes</taxon>
        <taxon>Pseudonocardiales</taxon>
        <taxon>Pseudonocardiaceae</taxon>
        <taxon>Saccharopolyspora</taxon>
    </lineage>
</organism>
<dbReference type="Pfam" id="PF09204">
    <property type="entry name" value="Colicin_immun"/>
    <property type="match status" value="1"/>
</dbReference>
<dbReference type="EMBL" id="BMMT01000015">
    <property type="protein sequence ID" value="GGI97947.1"/>
    <property type="molecule type" value="Genomic_DNA"/>
</dbReference>
<evidence type="ECO:0000313" key="3">
    <source>
        <dbReference type="Proteomes" id="UP000597989"/>
    </source>
</evidence>
<reference evidence="2 3" key="1">
    <citation type="journal article" date="2014" name="Int. J. Syst. Evol. Microbiol.">
        <title>Complete genome sequence of Corynebacterium casei LMG S-19264T (=DSM 44701T), isolated from a smear-ripened cheese.</title>
        <authorList>
            <consortium name="US DOE Joint Genome Institute (JGI-PGF)"/>
            <person name="Walter F."/>
            <person name="Albersmeier A."/>
            <person name="Kalinowski J."/>
            <person name="Ruckert C."/>
        </authorList>
    </citation>
    <scope>NUCLEOTIDE SEQUENCE [LARGE SCALE GENOMIC DNA]</scope>
    <source>
        <strain evidence="2 3">CGMCC 4.7206</strain>
    </source>
</reference>
<protein>
    <recommendedName>
        <fullName evidence="1">Colicin D immunity protein domain-containing protein</fullName>
    </recommendedName>
</protein>
<dbReference type="GO" id="GO:0015643">
    <property type="term" value="F:toxic substance binding"/>
    <property type="evidence" value="ECO:0007669"/>
    <property type="project" value="InterPro"/>
</dbReference>
<dbReference type="AlphaFoldDB" id="A0A917K595"/>
<name>A0A917K595_9PSEU</name>
<accession>A0A917K595</accession>
<dbReference type="Proteomes" id="UP000597989">
    <property type="component" value="Unassembled WGS sequence"/>
</dbReference>
<proteinExistence type="predicted"/>
<dbReference type="InterPro" id="IPR036471">
    <property type="entry name" value="Colicin_D_sf"/>
</dbReference>